<dbReference type="PANTHER" id="PTHR43827:SF3">
    <property type="entry name" value="NADP-DEPENDENT OXIDOREDUCTASE DOMAIN-CONTAINING PROTEIN"/>
    <property type="match status" value="1"/>
</dbReference>
<sequence>MSTPVVPRLTLNNGVTVPQLGFGVYKVDAADTERVVSEALEAGYRHIDTASAYGNEAAVGRALAASGLARDDVFLTTKLWNDEHDNARDAARRSLDALAVERLDLYLIHWPAADQDLYVAAWRALETLVDDGLVRAIGVSNFQPAHLERLLADTDVAPAVNQIELHPYLQQRELRELHARHGIVTGAWSPLGRGNVLADPTIAALARKHGVSPAQVIVRWHLQLGNIVIPKSVTPERIRSNLDVFSFALDGPDLARIDALGLHEQRFGSHPDEVRADKKL</sequence>
<dbReference type="SUPFAM" id="SSF51430">
    <property type="entry name" value="NAD(P)-linked oxidoreductase"/>
    <property type="match status" value="1"/>
</dbReference>
<keyword evidence="9" id="KW-1185">Reference proteome</keyword>
<dbReference type="InterPro" id="IPR036812">
    <property type="entry name" value="NAD(P)_OxRdtase_dom_sf"/>
</dbReference>
<dbReference type="InterPro" id="IPR023210">
    <property type="entry name" value="NADP_OxRdtase_dom"/>
</dbReference>
<feature type="active site" description="Proton donor" evidence="4">
    <location>
        <position position="53"/>
    </location>
</feature>
<dbReference type="Gene3D" id="3.20.20.100">
    <property type="entry name" value="NADP-dependent oxidoreductase domain"/>
    <property type="match status" value="1"/>
</dbReference>
<evidence type="ECO:0000259" key="7">
    <source>
        <dbReference type="Pfam" id="PF00248"/>
    </source>
</evidence>
<evidence type="ECO:0000256" key="4">
    <source>
        <dbReference type="PIRSR" id="PIRSR000097-1"/>
    </source>
</evidence>
<dbReference type="PANTHER" id="PTHR43827">
    <property type="entry name" value="2,5-DIKETO-D-GLUCONIC ACID REDUCTASE"/>
    <property type="match status" value="1"/>
</dbReference>
<dbReference type="RefSeq" id="WP_079726826.1">
    <property type="nucleotide sequence ID" value="NZ_FUZP01000001.1"/>
</dbReference>
<evidence type="ECO:0000256" key="5">
    <source>
        <dbReference type="PIRSR" id="PIRSR000097-2"/>
    </source>
</evidence>
<dbReference type="GO" id="GO:0016616">
    <property type="term" value="F:oxidoreductase activity, acting on the CH-OH group of donors, NAD or NADP as acceptor"/>
    <property type="evidence" value="ECO:0007669"/>
    <property type="project" value="UniProtKB-ARBA"/>
</dbReference>
<dbReference type="Proteomes" id="UP000190857">
    <property type="component" value="Unassembled WGS sequence"/>
</dbReference>
<feature type="binding site" evidence="5">
    <location>
        <position position="109"/>
    </location>
    <ligand>
        <name>substrate</name>
    </ligand>
</feature>
<dbReference type="InterPro" id="IPR018170">
    <property type="entry name" value="Aldo/ket_reductase_CS"/>
</dbReference>
<name>A0A1T5IMF9_9MICO</name>
<dbReference type="STRING" id="123320.SAMN06309945_0623"/>
<dbReference type="PROSITE" id="PS00063">
    <property type="entry name" value="ALDOKETO_REDUCTASE_3"/>
    <property type="match status" value="1"/>
</dbReference>
<dbReference type="Pfam" id="PF00248">
    <property type="entry name" value="Aldo_ket_red"/>
    <property type="match status" value="1"/>
</dbReference>
<accession>A0A1T5IMF9</accession>
<dbReference type="FunFam" id="3.20.20.100:FF:000015">
    <property type="entry name" value="Oxidoreductase, aldo/keto reductase family"/>
    <property type="match status" value="1"/>
</dbReference>
<reference evidence="8 9" key="1">
    <citation type="submission" date="2017-02" db="EMBL/GenBank/DDBJ databases">
        <authorList>
            <person name="Peterson S.W."/>
        </authorList>
    </citation>
    <scope>NUCLEOTIDE SEQUENCE [LARGE SCALE GENOMIC DNA]</scope>
    <source>
        <strain evidence="8 9">VKM Ac-2059</strain>
    </source>
</reference>
<dbReference type="EMBL" id="FUZP01000001">
    <property type="protein sequence ID" value="SKC40310.1"/>
    <property type="molecule type" value="Genomic_DNA"/>
</dbReference>
<protein>
    <submittedName>
        <fullName evidence="8">2,5-diketo-D-gluconate reductase A</fullName>
    </submittedName>
</protein>
<dbReference type="PROSITE" id="PS00062">
    <property type="entry name" value="ALDOKETO_REDUCTASE_2"/>
    <property type="match status" value="1"/>
</dbReference>
<comment type="similarity">
    <text evidence="1">Belongs to the aldo/keto reductase family.</text>
</comment>
<dbReference type="AlphaFoldDB" id="A0A1T5IMF9"/>
<organism evidence="8 9">
    <name type="scientific">Okibacterium fritillariae</name>
    <dbReference type="NCBI Taxonomy" id="123320"/>
    <lineage>
        <taxon>Bacteria</taxon>
        <taxon>Bacillati</taxon>
        <taxon>Actinomycetota</taxon>
        <taxon>Actinomycetes</taxon>
        <taxon>Micrococcales</taxon>
        <taxon>Microbacteriaceae</taxon>
        <taxon>Okibacterium</taxon>
    </lineage>
</organism>
<keyword evidence="2" id="KW-0521">NADP</keyword>
<gene>
    <name evidence="8" type="ORF">SAMN06309945_0623</name>
</gene>
<dbReference type="PRINTS" id="PR00069">
    <property type="entry name" value="ALDKETRDTASE"/>
</dbReference>
<keyword evidence="3" id="KW-0560">Oxidoreductase</keyword>
<dbReference type="PIRSF" id="PIRSF000097">
    <property type="entry name" value="AKR"/>
    <property type="match status" value="1"/>
</dbReference>
<evidence type="ECO:0000313" key="9">
    <source>
        <dbReference type="Proteomes" id="UP000190857"/>
    </source>
</evidence>
<evidence type="ECO:0000256" key="2">
    <source>
        <dbReference type="ARBA" id="ARBA00022857"/>
    </source>
</evidence>
<feature type="site" description="Lowers pKa of active site Tyr" evidence="6">
    <location>
        <position position="78"/>
    </location>
</feature>
<dbReference type="PROSITE" id="PS00798">
    <property type="entry name" value="ALDOKETO_REDUCTASE_1"/>
    <property type="match status" value="1"/>
</dbReference>
<evidence type="ECO:0000256" key="6">
    <source>
        <dbReference type="PIRSR" id="PIRSR000097-3"/>
    </source>
</evidence>
<evidence type="ECO:0000256" key="3">
    <source>
        <dbReference type="ARBA" id="ARBA00023002"/>
    </source>
</evidence>
<evidence type="ECO:0000313" key="8">
    <source>
        <dbReference type="EMBL" id="SKC40310.1"/>
    </source>
</evidence>
<dbReference type="InterPro" id="IPR020471">
    <property type="entry name" value="AKR"/>
</dbReference>
<evidence type="ECO:0000256" key="1">
    <source>
        <dbReference type="ARBA" id="ARBA00007905"/>
    </source>
</evidence>
<dbReference type="OrthoDB" id="9804790at2"/>
<feature type="domain" description="NADP-dependent oxidoreductase" evidence="7">
    <location>
        <begin position="26"/>
        <end position="260"/>
    </location>
</feature>
<proteinExistence type="inferred from homology"/>